<dbReference type="EMBL" id="ANIK01000052">
    <property type="protein sequence ID" value="EMJ94421.1"/>
    <property type="molecule type" value="Genomic_DNA"/>
</dbReference>
<sequence length="193" mass="22488">MDNFARSWTCSEEDTINACKSFAIDLQTIQEIQSWTYLKDIEGQTQYIEAFSSKEAAREYKNTFFAHLNKIHLLGVYLPESEAKKLIEDFNPNSPHCGEIGIRKIIRREEVESELGKIVGFDLIGVEMSGNFHSLQCHDLEGEFKKEFKVEFNDFGLIKSEEHWEKLVEYANDEKNGCEPVPWYFAKLKEFEL</sequence>
<protein>
    <submittedName>
        <fullName evidence="1">Uncharacterized protein</fullName>
    </submittedName>
</protein>
<proteinExistence type="predicted"/>
<dbReference type="AlphaFoldDB" id="M6CVB4"/>
<evidence type="ECO:0000313" key="1">
    <source>
        <dbReference type="EMBL" id="EMJ94421.1"/>
    </source>
</evidence>
<accession>M6CVB4</accession>
<reference evidence="1 2" key="1">
    <citation type="submission" date="2013-01" db="EMBL/GenBank/DDBJ databases">
        <authorList>
            <person name="Harkins D.M."/>
            <person name="Durkin A.S."/>
            <person name="Brinkac L.M."/>
            <person name="Haft D.H."/>
            <person name="Selengut J.D."/>
            <person name="Sanka R."/>
            <person name="DePew J."/>
            <person name="Purushe J."/>
            <person name="Galloway R.L."/>
            <person name="Vinetz J.M."/>
            <person name="Sutton G.G."/>
            <person name="Nierman W.C."/>
            <person name="Fouts D.E."/>
        </authorList>
    </citation>
    <scope>NUCLEOTIDE SEQUENCE [LARGE SCALE GENOMIC DNA]</scope>
    <source>
        <strain evidence="1 2">79601</strain>
    </source>
</reference>
<name>M6CVB4_9LEPT</name>
<dbReference type="PATRIC" id="fig|1218565.3.peg.2484"/>
<evidence type="ECO:0000313" key="2">
    <source>
        <dbReference type="Proteomes" id="UP000011988"/>
    </source>
</evidence>
<dbReference type="Proteomes" id="UP000011988">
    <property type="component" value="Unassembled WGS sequence"/>
</dbReference>
<gene>
    <name evidence="1" type="ORF">LEP1GSC194_2793</name>
</gene>
<organism evidence="1 2">
    <name type="scientific">Leptospira alstonii serovar Sichuan str. 79601</name>
    <dbReference type="NCBI Taxonomy" id="1218565"/>
    <lineage>
        <taxon>Bacteria</taxon>
        <taxon>Pseudomonadati</taxon>
        <taxon>Spirochaetota</taxon>
        <taxon>Spirochaetia</taxon>
        <taxon>Leptospirales</taxon>
        <taxon>Leptospiraceae</taxon>
        <taxon>Leptospira</taxon>
    </lineage>
</organism>
<comment type="caution">
    <text evidence="1">The sequence shown here is derived from an EMBL/GenBank/DDBJ whole genome shotgun (WGS) entry which is preliminary data.</text>
</comment>